<keyword evidence="3" id="KW-1185">Reference proteome</keyword>
<organism evidence="2 3">
    <name type="scientific">Prorocentrum cordatum</name>
    <dbReference type="NCBI Taxonomy" id="2364126"/>
    <lineage>
        <taxon>Eukaryota</taxon>
        <taxon>Sar</taxon>
        <taxon>Alveolata</taxon>
        <taxon>Dinophyceae</taxon>
        <taxon>Prorocentrales</taxon>
        <taxon>Prorocentraceae</taxon>
        <taxon>Prorocentrum</taxon>
    </lineage>
</organism>
<dbReference type="InterPro" id="IPR036383">
    <property type="entry name" value="TSP1_rpt_sf"/>
</dbReference>
<comment type="caution">
    <text evidence="2">The sequence shown here is derived from an EMBL/GenBank/DDBJ whole genome shotgun (WGS) entry which is preliminary data.</text>
</comment>
<evidence type="ECO:0000313" key="3">
    <source>
        <dbReference type="Proteomes" id="UP001189429"/>
    </source>
</evidence>
<reference evidence="2" key="1">
    <citation type="submission" date="2023-10" db="EMBL/GenBank/DDBJ databases">
        <authorList>
            <person name="Chen Y."/>
            <person name="Shah S."/>
            <person name="Dougan E. K."/>
            <person name="Thang M."/>
            <person name="Chan C."/>
        </authorList>
    </citation>
    <scope>NUCLEOTIDE SEQUENCE [LARGE SCALE GENOMIC DNA]</scope>
</reference>
<dbReference type="SUPFAM" id="SSF82895">
    <property type="entry name" value="TSP-1 type 1 repeat"/>
    <property type="match status" value="1"/>
</dbReference>
<name>A0ABN9SYE1_9DINO</name>
<keyword evidence="1" id="KW-0812">Transmembrane</keyword>
<keyword evidence="1" id="KW-0472">Membrane</keyword>
<evidence type="ECO:0000256" key="1">
    <source>
        <dbReference type="SAM" id="Phobius"/>
    </source>
</evidence>
<feature type="transmembrane region" description="Helical" evidence="1">
    <location>
        <begin position="586"/>
        <end position="606"/>
    </location>
</feature>
<gene>
    <name evidence="2" type="ORF">PCOR1329_LOCUS33542</name>
</gene>
<proteinExistence type="predicted"/>
<sequence length="697" mass="74852">MYLNTSESLITIDSVAAASTEVSGVARLLSAQSPTFNYQIVYTVIIAGMDTNETEQRLLGIFDDFTLLNSTSLIDPFLAQVSLANGLGNVTVFYATEPNVILWLYTTATLTSTTATSTTCCVCNLPAASDVPSGVPVGLLEDVADQVSNPPRPDLVRIECMGFKWFDTCNPICGPGYVEAEQMVCTNTSEELKMEPSTFNGTARCERDVCHGSPFNGTVPIGYEPPDPNCTDMLYQDRCNFSCSDGYTDSGITVQLECLNTTSWPVWGPVDYEFATGSGFCTEMSCDADSVPNMRDVINSSSCVGIGSRASCSPVCNASYELVEPINCTKGQFDEIPLTCIPSEHAEVLQLEEVLLIPMAIASDDPGSAEGITADWADNPSSEDAIKSSIGKMLGLLPGQIFVKGTKDLNSDWSSVAPTTTRRLTTSQGLFFEVVLQPTELVNFSSLNESISGLAAGNFIDELRRALQDAGVSEPSGLANATFVFGPTQYVSFTLPRARWIARTEWSLCSNMCGVGAHTRTVECVGAWGRNATDLCNANAAPGFTQESYMPDAEPCEQYIQCPYDWSCPSGPDPVTGEGCEAQASAVFIALAVILLCCACLLCAYLRKWLMARPEKTATNIEWTREQRSAHYSNRGSAILTPKGGRGDPIGPVDLDLSGAAEFVLQMRVATAAKDALLVGKVYRRGDVTSKKSGEAK</sequence>
<evidence type="ECO:0000313" key="2">
    <source>
        <dbReference type="EMBL" id="CAK0837312.1"/>
    </source>
</evidence>
<dbReference type="EMBL" id="CAUYUJ010014143">
    <property type="protein sequence ID" value="CAK0837312.1"/>
    <property type="molecule type" value="Genomic_DNA"/>
</dbReference>
<keyword evidence="1" id="KW-1133">Transmembrane helix</keyword>
<dbReference type="Pfam" id="PF19030">
    <property type="entry name" value="TSP1_ADAMTS"/>
    <property type="match status" value="1"/>
</dbReference>
<dbReference type="Proteomes" id="UP001189429">
    <property type="component" value="Unassembled WGS sequence"/>
</dbReference>
<feature type="non-terminal residue" evidence="2">
    <location>
        <position position="697"/>
    </location>
</feature>
<protein>
    <submittedName>
        <fullName evidence="2">Uncharacterized protein</fullName>
    </submittedName>
</protein>
<accession>A0ABN9SYE1</accession>